<dbReference type="HOGENOM" id="CLU_3033801_0_0_1"/>
<dbReference type="KEGG" id="ssl:SS1G_12437"/>
<dbReference type="InParanoid" id="A7F4B3"/>
<reference evidence="3" key="1">
    <citation type="journal article" date="2011" name="PLoS Genet.">
        <title>Genomic analysis of the necrotrophic fungal pathogens Sclerotinia sclerotiorum and Botrytis cinerea.</title>
        <authorList>
            <person name="Amselem J."/>
            <person name="Cuomo C.A."/>
            <person name="van Kan J.A."/>
            <person name="Viaud M."/>
            <person name="Benito E.P."/>
            <person name="Couloux A."/>
            <person name="Coutinho P.M."/>
            <person name="de Vries R.P."/>
            <person name="Dyer P.S."/>
            <person name="Fillinger S."/>
            <person name="Fournier E."/>
            <person name="Gout L."/>
            <person name="Hahn M."/>
            <person name="Kohn L."/>
            <person name="Lapalu N."/>
            <person name="Plummer K.M."/>
            <person name="Pradier J.M."/>
            <person name="Quevillon E."/>
            <person name="Sharon A."/>
            <person name="Simon A."/>
            <person name="ten Have A."/>
            <person name="Tudzynski B."/>
            <person name="Tudzynski P."/>
            <person name="Wincker P."/>
            <person name="Andrew M."/>
            <person name="Anthouard V."/>
            <person name="Beever R.E."/>
            <person name="Beffa R."/>
            <person name="Benoit I."/>
            <person name="Bouzid O."/>
            <person name="Brault B."/>
            <person name="Chen Z."/>
            <person name="Choquer M."/>
            <person name="Collemare J."/>
            <person name="Cotton P."/>
            <person name="Danchin E.G."/>
            <person name="Da Silva C."/>
            <person name="Gautier A."/>
            <person name="Giraud C."/>
            <person name="Giraud T."/>
            <person name="Gonzalez C."/>
            <person name="Grossetete S."/>
            <person name="Guldener U."/>
            <person name="Henrissat B."/>
            <person name="Howlett B.J."/>
            <person name="Kodira C."/>
            <person name="Kretschmer M."/>
            <person name="Lappartient A."/>
            <person name="Leroch M."/>
            <person name="Levis C."/>
            <person name="Mauceli E."/>
            <person name="Neuveglise C."/>
            <person name="Oeser B."/>
            <person name="Pearson M."/>
            <person name="Poulain J."/>
            <person name="Poussereau N."/>
            <person name="Quesneville H."/>
            <person name="Rascle C."/>
            <person name="Schumacher J."/>
            <person name="Segurens B."/>
            <person name="Sexton A."/>
            <person name="Silva E."/>
            <person name="Sirven C."/>
            <person name="Soanes D.M."/>
            <person name="Talbot N.J."/>
            <person name="Templeton M."/>
            <person name="Yandava C."/>
            <person name="Yarden O."/>
            <person name="Zeng Q."/>
            <person name="Rollins J.A."/>
            <person name="Lebrun M.H."/>
            <person name="Dickman M."/>
        </authorList>
    </citation>
    <scope>NUCLEOTIDE SEQUENCE [LARGE SCALE GENOMIC DNA]</scope>
    <source>
        <strain evidence="3">ATCC 18683 / 1980 / Ss-1</strain>
    </source>
</reference>
<dbReference type="GeneID" id="5482625"/>
<gene>
    <name evidence="2" type="ORF">SS1G_12437</name>
</gene>
<keyword evidence="3" id="KW-1185">Reference proteome</keyword>
<sequence>MSYISTTHSVVTSTKLYTKEIHHDYIDLRVPTLGWSDGAGERDSNLAPSLPRSLT</sequence>
<evidence type="ECO:0000256" key="1">
    <source>
        <dbReference type="SAM" id="MobiDB-lite"/>
    </source>
</evidence>
<dbReference type="Proteomes" id="UP000001312">
    <property type="component" value="Unassembled WGS sequence"/>
</dbReference>
<name>A7F4B3_SCLS1</name>
<evidence type="ECO:0000313" key="2">
    <source>
        <dbReference type="EMBL" id="EDN97584.1"/>
    </source>
</evidence>
<proteinExistence type="predicted"/>
<evidence type="ECO:0000313" key="3">
    <source>
        <dbReference type="Proteomes" id="UP000001312"/>
    </source>
</evidence>
<feature type="region of interest" description="Disordered" evidence="1">
    <location>
        <begin position="34"/>
        <end position="55"/>
    </location>
</feature>
<dbReference type="AlphaFoldDB" id="A7F4B3"/>
<organism evidence="2 3">
    <name type="scientific">Sclerotinia sclerotiorum (strain ATCC 18683 / 1980 / Ss-1)</name>
    <name type="common">White mold</name>
    <name type="synonym">Whetzelinia sclerotiorum</name>
    <dbReference type="NCBI Taxonomy" id="665079"/>
    <lineage>
        <taxon>Eukaryota</taxon>
        <taxon>Fungi</taxon>
        <taxon>Dikarya</taxon>
        <taxon>Ascomycota</taxon>
        <taxon>Pezizomycotina</taxon>
        <taxon>Leotiomycetes</taxon>
        <taxon>Helotiales</taxon>
        <taxon>Sclerotiniaceae</taxon>
        <taxon>Sclerotinia</taxon>
    </lineage>
</organism>
<protein>
    <submittedName>
        <fullName evidence="2">Uncharacterized protein</fullName>
    </submittedName>
</protein>
<dbReference type="RefSeq" id="XP_001586451.1">
    <property type="nucleotide sequence ID" value="XM_001586401.1"/>
</dbReference>
<dbReference type="EMBL" id="CH476641">
    <property type="protein sequence ID" value="EDN97584.1"/>
    <property type="molecule type" value="Genomic_DNA"/>
</dbReference>
<accession>A7F4B3</accession>